<dbReference type="AlphaFoldDB" id="K0TIB3"/>
<evidence type="ECO:0000313" key="2">
    <source>
        <dbReference type="Proteomes" id="UP000266841"/>
    </source>
</evidence>
<dbReference type="EMBL" id="AGNL01008813">
    <property type="protein sequence ID" value="EJK70262.1"/>
    <property type="molecule type" value="Genomic_DNA"/>
</dbReference>
<organism evidence="1 2">
    <name type="scientific">Thalassiosira oceanica</name>
    <name type="common">Marine diatom</name>
    <dbReference type="NCBI Taxonomy" id="159749"/>
    <lineage>
        <taxon>Eukaryota</taxon>
        <taxon>Sar</taxon>
        <taxon>Stramenopiles</taxon>
        <taxon>Ochrophyta</taxon>
        <taxon>Bacillariophyta</taxon>
        <taxon>Coscinodiscophyceae</taxon>
        <taxon>Thalassiosirophycidae</taxon>
        <taxon>Thalassiosirales</taxon>
        <taxon>Thalassiosiraceae</taxon>
        <taxon>Thalassiosira</taxon>
    </lineage>
</organism>
<comment type="caution">
    <text evidence="1">The sequence shown here is derived from an EMBL/GenBank/DDBJ whole genome shotgun (WGS) entry which is preliminary data.</text>
</comment>
<gene>
    <name evidence="1" type="ORF">THAOC_08392</name>
</gene>
<name>K0TIB3_THAOC</name>
<keyword evidence="2" id="KW-1185">Reference proteome</keyword>
<evidence type="ECO:0000313" key="1">
    <source>
        <dbReference type="EMBL" id="EJK70262.1"/>
    </source>
</evidence>
<feature type="non-terminal residue" evidence="1">
    <location>
        <position position="1"/>
    </location>
</feature>
<protein>
    <submittedName>
        <fullName evidence="1">Uncharacterized protein</fullName>
    </submittedName>
</protein>
<sequence length="129" mass="14101">AHLAGFVGRPAIADETAKRDRRCYRCPLRVLGDTTTNSGAGKEVVWVAHCEGAKEDQQQSGGRDAETILAQVGPHVAIQFLVTCSSVVERADFTDVVLEEFCDTPTSFLLVLSLPKESQIFILEEYDST</sequence>
<dbReference type="Proteomes" id="UP000266841">
    <property type="component" value="Unassembled WGS sequence"/>
</dbReference>
<accession>K0TIB3</accession>
<proteinExistence type="predicted"/>
<reference evidence="1 2" key="1">
    <citation type="journal article" date="2012" name="Genome Biol.">
        <title>Genome and low-iron response of an oceanic diatom adapted to chronic iron limitation.</title>
        <authorList>
            <person name="Lommer M."/>
            <person name="Specht M."/>
            <person name="Roy A.S."/>
            <person name="Kraemer L."/>
            <person name="Andreson R."/>
            <person name="Gutowska M.A."/>
            <person name="Wolf J."/>
            <person name="Bergner S.V."/>
            <person name="Schilhabel M.B."/>
            <person name="Klostermeier U.C."/>
            <person name="Beiko R.G."/>
            <person name="Rosenstiel P."/>
            <person name="Hippler M."/>
            <person name="Laroche J."/>
        </authorList>
    </citation>
    <scope>NUCLEOTIDE SEQUENCE [LARGE SCALE GENOMIC DNA]</scope>
    <source>
        <strain evidence="1 2">CCMP1005</strain>
    </source>
</reference>